<organism evidence="2 3">
    <name type="scientific">Spirosoma linguale (strain ATCC 33905 / DSM 74 / LMG 10896 / Claus 1)</name>
    <dbReference type="NCBI Taxonomy" id="504472"/>
    <lineage>
        <taxon>Bacteria</taxon>
        <taxon>Pseudomonadati</taxon>
        <taxon>Bacteroidota</taxon>
        <taxon>Cytophagia</taxon>
        <taxon>Cytophagales</taxon>
        <taxon>Cytophagaceae</taxon>
        <taxon>Spirosoma</taxon>
    </lineage>
</organism>
<sequence>MKIYLYALAFGVAALLLSCVKSPELVPVQQALPGVTSPISATTGATSGTAAMSSLSLVSAGTFVNEVHAVSGKVSLYANPVTGQRYLAFENFTSDSGPELHVYLAEDRSLTNYIDVGRLTNTGTFYYEIPAGSKANQQTVLIWCRPFSVLFGSAQLKVASAM</sequence>
<dbReference type="KEGG" id="sli:Slin_2510"/>
<proteinExistence type="predicted"/>
<dbReference type="PROSITE" id="PS51257">
    <property type="entry name" value="PROKAR_LIPOPROTEIN"/>
    <property type="match status" value="1"/>
</dbReference>
<keyword evidence="3" id="KW-1185">Reference proteome</keyword>
<dbReference type="Pfam" id="PF10517">
    <property type="entry name" value="DM13"/>
    <property type="match status" value="1"/>
</dbReference>
<evidence type="ECO:0000313" key="3">
    <source>
        <dbReference type="Proteomes" id="UP000002028"/>
    </source>
</evidence>
<name>D2QGM0_SPILD</name>
<dbReference type="InterPro" id="IPR019545">
    <property type="entry name" value="DM13_domain"/>
</dbReference>
<dbReference type="STRING" id="504472.Slin_2510"/>
<evidence type="ECO:0000259" key="1">
    <source>
        <dbReference type="PROSITE" id="PS51549"/>
    </source>
</evidence>
<dbReference type="AlphaFoldDB" id="D2QGM0"/>
<dbReference type="RefSeq" id="WP_012927063.1">
    <property type="nucleotide sequence ID" value="NC_013730.1"/>
</dbReference>
<dbReference type="PROSITE" id="PS51549">
    <property type="entry name" value="DM13"/>
    <property type="match status" value="1"/>
</dbReference>
<dbReference type="HOGENOM" id="CLU_089192_1_0_10"/>
<evidence type="ECO:0000313" key="2">
    <source>
        <dbReference type="EMBL" id="ADB38528.1"/>
    </source>
</evidence>
<gene>
    <name evidence="2" type="ordered locus">Slin_2510</name>
</gene>
<dbReference type="eggNOG" id="ENOG50334G2">
    <property type="taxonomic scope" value="Bacteria"/>
</dbReference>
<accession>D2QGM0</accession>
<feature type="domain" description="DM13" evidence="1">
    <location>
        <begin position="61"/>
        <end position="157"/>
    </location>
</feature>
<reference evidence="2 3" key="1">
    <citation type="journal article" date="2010" name="Stand. Genomic Sci.">
        <title>Complete genome sequence of Spirosoma linguale type strain (1).</title>
        <authorList>
            <person name="Lail K."/>
            <person name="Sikorski J."/>
            <person name="Saunders E."/>
            <person name="Lapidus A."/>
            <person name="Glavina Del Rio T."/>
            <person name="Copeland A."/>
            <person name="Tice H."/>
            <person name="Cheng J.-F."/>
            <person name="Lucas S."/>
            <person name="Nolan M."/>
            <person name="Bruce D."/>
            <person name="Goodwin L."/>
            <person name="Pitluck S."/>
            <person name="Ivanova N."/>
            <person name="Mavromatis K."/>
            <person name="Ovchinnikova G."/>
            <person name="Pati A."/>
            <person name="Chen A."/>
            <person name="Palaniappan K."/>
            <person name="Land M."/>
            <person name="Hauser L."/>
            <person name="Chang Y.-J."/>
            <person name="Jeffries C.D."/>
            <person name="Chain P."/>
            <person name="Brettin T."/>
            <person name="Detter J.C."/>
            <person name="Schuetze A."/>
            <person name="Rohde M."/>
            <person name="Tindall B.J."/>
            <person name="Goeker M."/>
            <person name="Bristow J."/>
            <person name="Eisen J.A."/>
            <person name="Markowitz V."/>
            <person name="Hugenholtz P."/>
            <person name="Kyrpides N.C."/>
            <person name="Klenk H.-P."/>
            <person name="Chen F."/>
        </authorList>
    </citation>
    <scope>NUCLEOTIDE SEQUENCE [LARGE SCALE GENOMIC DNA]</scope>
    <source>
        <strain evidence="3">ATCC 33905 / DSM 74 / LMG 10896 / Claus 1</strain>
    </source>
</reference>
<dbReference type="EMBL" id="CP001769">
    <property type="protein sequence ID" value="ADB38528.1"/>
    <property type="molecule type" value="Genomic_DNA"/>
</dbReference>
<dbReference type="Proteomes" id="UP000002028">
    <property type="component" value="Chromosome"/>
</dbReference>
<protein>
    <submittedName>
        <fullName evidence="2">Electron transfer DM13</fullName>
    </submittedName>
</protein>